<keyword evidence="5" id="KW-1185">Reference proteome</keyword>
<dbReference type="PhylomeDB" id="A0A091W884"/>
<comment type="similarity">
    <text evidence="1">Belongs to the formin homology family.</text>
</comment>
<dbReference type="GO" id="GO:0030866">
    <property type="term" value="P:cortical actin cytoskeleton organization"/>
    <property type="evidence" value="ECO:0007669"/>
    <property type="project" value="TreeGrafter"/>
</dbReference>
<feature type="non-terminal residue" evidence="4">
    <location>
        <position position="327"/>
    </location>
</feature>
<name>A0A091W884_OPIHO</name>
<dbReference type="InterPro" id="IPR015425">
    <property type="entry name" value="FH2_Formin"/>
</dbReference>
<proteinExistence type="inferred from homology"/>
<feature type="non-terminal residue" evidence="4">
    <location>
        <position position="1"/>
    </location>
</feature>
<feature type="region of interest" description="Disordered" evidence="2">
    <location>
        <begin position="114"/>
        <end position="139"/>
    </location>
</feature>
<sequence>PVFNWVALKPSQIDGTVFNELNDEKVLQELDMSDFEEQFKTKAQGPGLDISALKVKATQKTPSKVTLMESNRAKNLAITLRKGGRSVQDICTAIETYRGGDTQEPAVGLEGCRDQTWRDGGMQGSAVGTEGRREEWTDRGMQEPAVGMEGCRAECGDRGMQGTSVGTEGCRDQLWGWRDAGTSHEDRGTQEPAVGMEGCRGVSWGQRYARTSPGDRGMQGSSVGTEGCRDQPWGWRDAGTCCGDGGTQGPPMGTEGCRNQPWGWRDAGTLVSLDSVLQDVRSLQQGMELTRKEFMRQDDSLVLKDFLKVNLEVMEKLQADSKTAKVG</sequence>
<dbReference type="GO" id="GO:0016477">
    <property type="term" value="P:cell migration"/>
    <property type="evidence" value="ECO:0007669"/>
    <property type="project" value="TreeGrafter"/>
</dbReference>
<feature type="domain" description="FH2" evidence="3">
    <location>
        <begin position="3"/>
        <end position="95"/>
    </location>
</feature>
<evidence type="ECO:0000313" key="4">
    <source>
        <dbReference type="EMBL" id="KFQ97970.1"/>
    </source>
</evidence>
<dbReference type="EMBL" id="KK733654">
    <property type="protein sequence ID" value="KFQ97970.1"/>
    <property type="molecule type" value="Genomic_DNA"/>
</dbReference>
<evidence type="ECO:0000259" key="3">
    <source>
        <dbReference type="Pfam" id="PF02181"/>
    </source>
</evidence>
<dbReference type="Gene3D" id="1.20.58.2220">
    <property type="entry name" value="Formin, FH2 domain"/>
    <property type="match status" value="1"/>
</dbReference>
<dbReference type="Proteomes" id="UP000053605">
    <property type="component" value="Unassembled WGS sequence"/>
</dbReference>
<dbReference type="STRING" id="30419.A0A091W884"/>
<evidence type="ECO:0000313" key="5">
    <source>
        <dbReference type="Proteomes" id="UP000053605"/>
    </source>
</evidence>
<organism evidence="4 5">
    <name type="scientific">Opisthocomus hoazin</name>
    <name type="common">Hoatzin</name>
    <name type="synonym">Phasianus hoazin</name>
    <dbReference type="NCBI Taxonomy" id="30419"/>
    <lineage>
        <taxon>Eukaryota</taxon>
        <taxon>Metazoa</taxon>
        <taxon>Chordata</taxon>
        <taxon>Craniata</taxon>
        <taxon>Vertebrata</taxon>
        <taxon>Euteleostomi</taxon>
        <taxon>Archelosauria</taxon>
        <taxon>Archosauria</taxon>
        <taxon>Dinosauria</taxon>
        <taxon>Saurischia</taxon>
        <taxon>Theropoda</taxon>
        <taxon>Coelurosauria</taxon>
        <taxon>Aves</taxon>
        <taxon>Neognathae</taxon>
        <taxon>Neoaves</taxon>
        <taxon>Opisthocomiformes</taxon>
        <taxon>Opisthocomidae</taxon>
        <taxon>Opisthocomus</taxon>
    </lineage>
</organism>
<dbReference type="PANTHER" id="PTHR45857:SF2">
    <property type="entry name" value="FORMIN-LIKE PROTEIN 1"/>
    <property type="match status" value="1"/>
</dbReference>
<dbReference type="InterPro" id="IPR043592">
    <property type="entry name" value="FMNL_animal"/>
</dbReference>
<feature type="compositionally biased region" description="Basic and acidic residues" evidence="2">
    <location>
        <begin position="130"/>
        <end position="139"/>
    </location>
</feature>
<dbReference type="GO" id="GO:0008360">
    <property type="term" value="P:regulation of cell shape"/>
    <property type="evidence" value="ECO:0007669"/>
    <property type="project" value="TreeGrafter"/>
</dbReference>
<dbReference type="SUPFAM" id="SSF101447">
    <property type="entry name" value="Formin homology 2 domain (FH2 domain)"/>
    <property type="match status" value="1"/>
</dbReference>
<dbReference type="Pfam" id="PF02181">
    <property type="entry name" value="FH2"/>
    <property type="match status" value="1"/>
</dbReference>
<dbReference type="PANTHER" id="PTHR45857">
    <property type="entry name" value="FORMIN-LIKE PROTEIN"/>
    <property type="match status" value="1"/>
</dbReference>
<evidence type="ECO:0000256" key="2">
    <source>
        <dbReference type="SAM" id="MobiDB-lite"/>
    </source>
</evidence>
<accession>A0A091W884</accession>
<feature type="region of interest" description="Disordered" evidence="2">
    <location>
        <begin position="211"/>
        <end position="230"/>
    </location>
</feature>
<dbReference type="GO" id="GO:0005829">
    <property type="term" value="C:cytosol"/>
    <property type="evidence" value="ECO:0007669"/>
    <property type="project" value="TreeGrafter"/>
</dbReference>
<protein>
    <submittedName>
        <fullName evidence="4">Formin-like 1</fullName>
    </submittedName>
</protein>
<reference evidence="4 5" key="1">
    <citation type="submission" date="2014-04" db="EMBL/GenBank/DDBJ databases">
        <title>Genome evolution of avian class.</title>
        <authorList>
            <person name="Zhang G."/>
            <person name="Li C."/>
        </authorList>
    </citation>
    <scope>NUCLEOTIDE SEQUENCE [LARGE SCALE GENOMIC DNA]</scope>
    <source>
        <strain evidence="4">BGI_N306</strain>
    </source>
</reference>
<dbReference type="InterPro" id="IPR042201">
    <property type="entry name" value="FH2_Formin_sf"/>
</dbReference>
<dbReference type="GO" id="GO:0051015">
    <property type="term" value="F:actin filament binding"/>
    <property type="evidence" value="ECO:0007669"/>
    <property type="project" value="TreeGrafter"/>
</dbReference>
<dbReference type="AlphaFoldDB" id="A0A091W884"/>
<evidence type="ECO:0000256" key="1">
    <source>
        <dbReference type="ARBA" id="ARBA00023449"/>
    </source>
</evidence>
<gene>
    <name evidence="4" type="ORF">N306_11125</name>
</gene>